<dbReference type="EC" id="2.7.11.24" evidence="7"/>
<feature type="binding site" evidence="6">
    <location>
        <position position="127"/>
    </location>
    <ligand>
        <name>ATP</name>
        <dbReference type="ChEBI" id="CHEBI:30616"/>
    </ligand>
</feature>
<dbReference type="Gene3D" id="3.30.200.20">
    <property type="entry name" value="Phosphorylase Kinase, domain 1"/>
    <property type="match status" value="1"/>
</dbReference>
<evidence type="ECO:0000256" key="8">
    <source>
        <dbReference type="SAM" id="MobiDB-lite"/>
    </source>
</evidence>
<dbReference type="GO" id="GO:0005524">
    <property type="term" value="F:ATP binding"/>
    <property type="evidence" value="ECO:0007669"/>
    <property type="project" value="UniProtKB-UniRule"/>
</dbReference>
<keyword evidence="7" id="KW-0460">Magnesium</keyword>
<keyword evidence="4 7" id="KW-0418">Kinase</keyword>
<keyword evidence="3 6" id="KW-0547">Nucleotide-binding</keyword>
<evidence type="ECO:0000256" key="2">
    <source>
        <dbReference type="ARBA" id="ARBA00022679"/>
    </source>
</evidence>
<dbReference type="Proteomes" id="UP001165065">
    <property type="component" value="Unassembled WGS sequence"/>
</dbReference>
<dbReference type="GO" id="GO:0004707">
    <property type="term" value="F:MAP kinase activity"/>
    <property type="evidence" value="ECO:0007669"/>
    <property type="project" value="UniProtKB-EC"/>
</dbReference>
<evidence type="ECO:0000313" key="10">
    <source>
        <dbReference type="EMBL" id="GMI40679.1"/>
    </source>
</evidence>
<feature type="compositionally biased region" description="Polar residues" evidence="8">
    <location>
        <begin position="9"/>
        <end position="22"/>
    </location>
</feature>
<dbReference type="CDD" id="cd07834">
    <property type="entry name" value="STKc_MAPK"/>
    <property type="match status" value="1"/>
</dbReference>
<feature type="region of interest" description="Disordered" evidence="8">
    <location>
        <begin position="1"/>
        <end position="71"/>
    </location>
</feature>
<keyword evidence="11" id="KW-1185">Reference proteome</keyword>
<organism evidence="10 11">
    <name type="scientific">Triparma columacea</name>
    <dbReference type="NCBI Taxonomy" id="722753"/>
    <lineage>
        <taxon>Eukaryota</taxon>
        <taxon>Sar</taxon>
        <taxon>Stramenopiles</taxon>
        <taxon>Ochrophyta</taxon>
        <taxon>Bolidophyceae</taxon>
        <taxon>Parmales</taxon>
        <taxon>Triparmaceae</taxon>
        <taxon>Triparma</taxon>
    </lineage>
</organism>
<dbReference type="PROSITE" id="PS00107">
    <property type="entry name" value="PROTEIN_KINASE_ATP"/>
    <property type="match status" value="1"/>
</dbReference>
<dbReference type="InterPro" id="IPR003527">
    <property type="entry name" value="MAP_kinase_CS"/>
</dbReference>
<sequence>MEAKENGGDWQSSDYGTTSVPQNEPDGGDEQKSQSPYYDSDSRDAKEGGDMGEAMNSNLIERTRSREQTDEAGEVRKFTAYQVLGSRFDVESRYKIVDVIGRGAYGVVCAAKDLDTVATNKNVAIKKISEIFEHVTLTKRTLREIRLLRLLQHENLIALRRIMRPPDSHSFSDLYIISDLMETDLSSVIKSPQHLSNAHQQFFVYQICRGMKYLHTSNVVHRDLKPRNLLVNSNCDVKICDFGLARIDYPEMSWKTSVMTDYVATRWYRAPEIIVGWGDYTKAVDIWSIGCILAELILRKPLLAGSNNESQLQIICDLIGMPSEETMSRVKKPRMQNFLLDYAAQAKDPKSEGKLADYFVGCNPDPLAVDMLKQILCFDPDERPDIEELLRHPYFANLHCEEDEPCGISIPAEEFAFEEGGCDAETLRAEVIEEIRIYNEYNNLEDLEGGGGFEIIPAAPEEKETLDGGFVAGAKNTKGKPAWMAEVPDEDVQAIIDTIGRAARKYGGADFIEEEEKEEMAAELHLSVDQIDEVTSWIYNNR</sequence>
<dbReference type="Gene3D" id="1.10.510.10">
    <property type="entry name" value="Transferase(Phosphotransferase) domain 1"/>
    <property type="match status" value="1"/>
</dbReference>
<evidence type="ECO:0000256" key="6">
    <source>
        <dbReference type="PROSITE-ProRule" id="PRU10141"/>
    </source>
</evidence>
<evidence type="ECO:0000259" key="9">
    <source>
        <dbReference type="PROSITE" id="PS50011"/>
    </source>
</evidence>
<evidence type="ECO:0000256" key="4">
    <source>
        <dbReference type="ARBA" id="ARBA00022777"/>
    </source>
</evidence>
<comment type="activity regulation">
    <text evidence="7">Activated by threonine and tyrosine phosphorylation.</text>
</comment>
<dbReference type="SMART" id="SM00220">
    <property type="entry name" value="S_TKc"/>
    <property type="match status" value="1"/>
</dbReference>
<dbReference type="SUPFAM" id="SSF56112">
    <property type="entry name" value="Protein kinase-like (PK-like)"/>
    <property type="match status" value="1"/>
</dbReference>
<proteinExistence type="inferred from homology"/>
<dbReference type="InterPro" id="IPR017441">
    <property type="entry name" value="Protein_kinase_ATP_BS"/>
</dbReference>
<dbReference type="InterPro" id="IPR011009">
    <property type="entry name" value="Kinase-like_dom_sf"/>
</dbReference>
<comment type="catalytic activity">
    <reaction evidence="7">
        <text>L-threonyl-[protein] + ATP = O-phospho-L-threonyl-[protein] + ADP + H(+)</text>
        <dbReference type="Rhea" id="RHEA:46608"/>
        <dbReference type="Rhea" id="RHEA-COMP:11060"/>
        <dbReference type="Rhea" id="RHEA-COMP:11605"/>
        <dbReference type="ChEBI" id="CHEBI:15378"/>
        <dbReference type="ChEBI" id="CHEBI:30013"/>
        <dbReference type="ChEBI" id="CHEBI:30616"/>
        <dbReference type="ChEBI" id="CHEBI:61977"/>
        <dbReference type="ChEBI" id="CHEBI:456216"/>
        <dbReference type="EC" id="2.7.11.24"/>
    </reaction>
</comment>
<accession>A0A9W7GBY9</accession>
<name>A0A9W7GBY9_9STRA</name>
<dbReference type="OrthoDB" id="192887at2759"/>
<evidence type="ECO:0000256" key="7">
    <source>
        <dbReference type="RuleBase" id="RU361165"/>
    </source>
</evidence>
<protein>
    <recommendedName>
        <fullName evidence="7">Mitogen-activated protein kinase</fullName>
        <ecNumber evidence="7">2.7.11.24</ecNumber>
    </recommendedName>
</protein>
<dbReference type="InterPro" id="IPR050117">
    <property type="entry name" value="MAPK"/>
</dbReference>
<comment type="caution">
    <text evidence="10">The sequence shown here is derived from an EMBL/GenBank/DDBJ whole genome shotgun (WGS) entry which is preliminary data.</text>
</comment>
<comment type="cofactor">
    <cofactor evidence="7">
        <name>Mg(2+)</name>
        <dbReference type="ChEBI" id="CHEBI:18420"/>
    </cofactor>
</comment>
<dbReference type="FunFam" id="3.30.200.20:FF:000046">
    <property type="entry name" value="Mitogen-activated protein kinase"/>
    <property type="match status" value="1"/>
</dbReference>
<dbReference type="PROSITE" id="PS50011">
    <property type="entry name" value="PROTEIN_KINASE_DOM"/>
    <property type="match status" value="1"/>
</dbReference>
<dbReference type="PROSITE" id="PS01351">
    <property type="entry name" value="MAPK"/>
    <property type="match status" value="1"/>
</dbReference>
<comment type="similarity">
    <text evidence="7">Belongs to the protein kinase superfamily. Ser/Thr protein kinase family. MAP kinase subfamily.</text>
</comment>
<keyword evidence="5 6" id="KW-0067">ATP-binding</keyword>
<dbReference type="InterPro" id="IPR008271">
    <property type="entry name" value="Ser/Thr_kinase_AS"/>
</dbReference>
<keyword evidence="1 7" id="KW-0723">Serine/threonine-protein kinase</keyword>
<feature type="compositionally biased region" description="Basic and acidic residues" evidence="8">
    <location>
        <begin position="40"/>
        <end position="49"/>
    </location>
</feature>
<dbReference type="AlphaFoldDB" id="A0A9W7GBY9"/>
<dbReference type="EMBL" id="BRYA01000134">
    <property type="protein sequence ID" value="GMI40679.1"/>
    <property type="molecule type" value="Genomic_DNA"/>
</dbReference>
<dbReference type="InterPro" id="IPR000719">
    <property type="entry name" value="Prot_kinase_dom"/>
</dbReference>
<evidence type="ECO:0000313" key="11">
    <source>
        <dbReference type="Proteomes" id="UP001165065"/>
    </source>
</evidence>
<dbReference type="FunFam" id="1.10.510.10:FF:000098">
    <property type="entry name" value="Mitogen-activated protein kinase 1"/>
    <property type="match status" value="1"/>
</dbReference>
<dbReference type="PROSITE" id="PS00108">
    <property type="entry name" value="PROTEIN_KINASE_ST"/>
    <property type="match status" value="1"/>
</dbReference>
<evidence type="ECO:0000256" key="3">
    <source>
        <dbReference type="ARBA" id="ARBA00022741"/>
    </source>
</evidence>
<reference evidence="11" key="1">
    <citation type="journal article" date="2023" name="Commun. Biol.">
        <title>Genome analysis of Parmales, the sister group of diatoms, reveals the evolutionary specialization of diatoms from phago-mixotrophs to photoautotrophs.</title>
        <authorList>
            <person name="Ban H."/>
            <person name="Sato S."/>
            <person name="Yoshikawa S."/>
            <person name="Yamada K."/>
            <person name="Nakamura Y."/>
            <person name="Ichinomiya M."/>
            <person name="Sato N."/>
            <person name="Blanc-Mathieu R."/>
            <person name="Endo H."/>
            <person name="Kuwata A."/>
            <person name="Ogata H."/>
        </authorList>
    </citation>
    <scope>NUCLEOTIDE SEQUENCE [LARGE SCALE GENOMIC DNA]</scope>
</reference>
<evidence type="ECO:0000256" key="1">
    <source>
        <dbReference type="ARBA" id="ARBA00022527"/>
    </source>
</evidence>
<evidence type="ECO:0000256" key="5">
    <source>
        <dbReference type="ARBA" id="ARBA00022840"/>
    </source>
</evidence>
<dbReference type="PANTHER" id="PTHR24055">
    <property type="entry name" value="MITOGEN-ACTIVATED PROTEIN KINASE"/>
    <property type="match status" value="1"/>
</dbReference>
<gene>
    <name evidence="10" type="ORF">TrCOL_g5087</name>
</gene>
<feature type="domain" description="Protein kinase" evidence="9">
    <location>
        <begin position="94"/>
        <end position="395"/>
    </location>
</feature>
<feature type="compositionally biased region" description="Basic and acidic residues" evidence="8">
    <location>
        <begin position="61"/>
        <end position="71"/>
    </location>
</feature>
<keyword evidence="2 7" id="KW-0808">Transferase</keyword>
<dbReference type="Pfam" id="PF00069">
    <property type="entry name" value="Pkinase"/>
    <property type="match status" value="1"/>
</dbReference>